<sequence>MNKTRLKTYTEKWRAGKDKEMIINLMPASSGINIFLEEFVDTKYLVVTVPPMKDYVEDFFLKVDAKLLKGRRLLPKEREYIKDLEDRITCYRWLLRAQSRFGYFLRHYRFTSKDYKAALSEFQSDLDNTKNILSRHNRLVNLISKARKAK</sequence>
<name>A0AAU8HZG6_9CAUD</name>
<organism evidence="1">
    <name type="scientific">Rhizobium phage IG49</name>
    <dbReference type="NCBI Taxonomy" id="3129228"/>
    <lineage>
        <taxon>Viruses</taxon>
        <taxon>Duplodnaviria</taxon>
        <taxon>Heunggongvirae</taxon>
        <taxon>Uroviricota</taxon>
        <taxon>Caudoviricetes</taxon>
    </lineage>
</organism>
<accession>A0AAU8HZG6</accession>
<gene>
    <name evidence="1" type="ORF">VGRTQORK_CDS0198</name>
</gene>
<evidence type="ECO:0000313" key="1">
    <source>
        <dbReference type="EMBL" id="XCI77811.1"/>
    </source>
</evidence>
<proteinExistence type="predicted"/>
<reference evidence="1" key="1">
    <citation type="submission" date="2024-03" db="EMBL/GenBank/DDBJ databases">
        <authorList>
            <person name="Chantapakul B."/>
            <person name="Wang S."/>
        </authorList>
    </citation>
    <scope>NUCLEOTIDE SEQUENCE</scope>
</reference>
<dbReference type="EMBL" id="PP429227">
    <property type="protein sequence ID" value="XCI77811.1"/>
    <property type="molecule type" value="Genomic_DNA"/>
</dbReference>
<protein>
    <submittedName>
        <fullName evidence="1">Uncharacterized protein</fullName>
    </submittedName>
</protein>